<sequence>MIPLIVLGVIVLAFFGWVIGTFNGLVRLRTHTDESWAGIDTELTRRYDLIPNLVEVCKGYAEHEKTVFDQVTQARASAIAEANGVLPQAQRENALTGSLNSLFAVSEAYPDLKASEHFLALQDQLANTEDRIQAARRFYNANVRDLNTRVQQFPSSIIASMFGFTNADYFQVDQAAVRANPQVDLGS</sequence>
<dbReference type="EMBL" id="JACHGY010000001">
    <property type="protein sequence ID" value="MBB6430209.1"/>
    <property type="molecule type" value="Genomic_DNA"/>
</dbReference>
<dbReference type="InterPro" id="IPR023353">
    <property type="entry name" value="LemA-like_dom_sf"/>
</dbReference>
<dbReference type="PANTHER" id="PTHR34478:SF2">
    <property type="entry name" value="MEMBRANE PROTEIN"/>
    <property type="match status" value="1"/>
</dbReference>
<evidence type="ECO:0000313" key="6">
    <source>
        <dbReference type="EMBL" id="MBB6430209.1"/>
    </source>
</evidence>
<organism evidence="6 7">
    <name type="scientific">Algisphaera agarilytica</name>
    <dbReference type="NCBI Taxonomy" id="1385975"/>
    <lineage>
        <taxon>Bacteria</taxon>
        <taxon>Pseudomonadati</taxon>
        <taxon>Planctomycetota</taxon>
        <taxon>Phycisphaerae</taxon>
        <taxon>Phycisphaerales</taxon>
        <taxon>Phycisphaeraceae</taxon>
        <taxon>Algisphaera</taxon>
    </lineage>
</organism>
<comment type="caution">
    <text evidence="6">The sequence shown here is derived from an EMBL/GenBank/DDBJ whole genome shotgun (WGS) entry which is preliminary data.</text>
</comment>
<comment type="similarity">
    <text evidence="2">Belongs to the LemA family.</text>
</comment>
<reference evidence="6 7" key="1">
    <citation type="submission" date="2020-08" db="EMBL/GenBank/DDBJ databases">
        <title>Genomic Encyclopedia of Type Strains, Phase IV (KMG-IV): sequencing the most valuable type-strain genomes for metagenomic binning, comparative biology and taxonomic classification.</title>
        <authorList>
            <person name="Goeker M."/>
        </authorList>
    </citation>
    <scope>NUCLEOTIDE SEQUENCE [LARGE SCALE GENOMIC DNA]</scope>
    <source>
        <strain evidence="6 7">DSM 103725</strain>
    </source>
</reference>
<keyword evidence="3" id="KW-0812">Transmembrane</keyword>
<evidence type="ECO:0000256" key="3">
    <source>
        <dbReference type="ARBA" id="ARBA00022692"/>
    </source>
</evidence>
<name>A0A7X0H9E3_9BACT</name>
<dbReference type="AlphaFoldDB" id="A0A7X0H9E3"/>
<proteinExistence type="inferred from homology"/>
<keyword evidence="5" id="KW-0472">Membrane</keyword>
<evidence type="ECO:0000313" key="7">
    <source>
        <dbReference type="Proteomes" id="UP000541810"/>
    </source>
</evidence>
<dbReference type="Gene3D" id="1.20.1440.20">
    <property type="entry name" value="LemA-like domain"/>
    <property type="match status" value="1"/>
</dbReference>
<keyword evidence="4" id="KW-1133">Transmembrane helix</keyword>
<accession>A0A7X0H9E3</accession>
<keyword evidence="7" id="KW-1185">Reference proteome</keyword>
<protein>
    <submittedName>
        <fullName evidence="6">LemA protein</fullName>
    </submittedName>
</protein>
<gene>
    <name evidence="6" type="ORF">HNQ40_002015</name>
</gene>
<dbReference type="Proteomes" id="UP000541810">
    <property type="component" value="Unassembled WGS sequence"/>
</dbReference>
<dbReference type="InterPro" id="IPR007156">
    <property type="entry name" value="MamQ_LemA"/>
</dbReference>
<evidence type="ECO:0000256" key="2">
    <source>
        <dbReference type="ARBA" id="ARBA00008854"/>
    </source>
</evidence>
<evidence type="ECO:0000256" key="1">
    <source>
        <dbReference type="ARBA" id="ARBA00004167"/>
    </source>
</evidence>
<evidence type="ECO:0000256" key="5">
    <source>
        <dbReference type="ARBA" id="ARBA00023136"/>
    </source>
</evidence>
<dbReference type="Pfam" id="PF04011">
    <property type="entry name" value="LemA"/>
    <property type="match status" value="1"/>
</dbReference>
<dbReference type="GO" id="GO:0016020">
    <property type="term" value="C:membrane"/>
    <property type="evidence" value="ECO:0007669"/>
    <property type="project" value="UniProtKB-SubCell"/>
</dbReference>
<dbReference type="RefSeq" id="WP_184677741.1">
    <property type="nucleotide sequence ID" value="NZ_JACHGY010000001.1"/>
</dbReference>
<comment type="subcellular location">
    <subcellularLocation>
        <location evidence="1">Membrane</location>
        <topology evidence="1">Single-pass membrane protein</topology>
    </subcellularLocation>
</comment>
<evidence type="ECO:0000256" key="4">
    <source>
        <dbReference type="ARBA" id="ARBA00022989"/>
    </source>
</evidence>
<dbReference type="SUPFAM" id="SSF140478">
    <property type="entry name" value="LemA-like"/>
    <property type="match status" value="1"/>
</dbReference>
<dbReference type="PANTHER" id="PTHR34478">
    <property type="entry name" value="PROTEIN LEMA"/>
    <property type="match status" value="1"/>
</dbReference>